<keyword evidence="3" id="KW-1185">Reference proteome</keyword>
<name>A0A0N0U5A4_9HYME</name>
<dbReference type="Proteomes" id="UP000053105">
    <property type="component" value="Unassembled WGS sequence"/>
</dbReference>
<sequence length="259" mass="28211">MGVASSANSRRNQRRHDPGGKVLPGHYGLSASPVGIRIGLWTARQTKEEEGRGGKARKYETIKAQQKRRIGAFMAPGPLWPGCASAAELDEKLSGTDHKKRGGPLFPRVQRRPMMRRSIRIQDEGVTATCWTNSPLAGWTETSSGSYPDTGLPVDEVAANSVSAPPVGLDHQFRQWDLLQQPAERVAQVETVLSAGCAEEEAKEKEEADCWRPGARGGEEVDNYIFQGCLADQSMFPPQLSDNGAKIEKAYLSPCAILP</sequence>
<evidence type="ECO:0000256" key="1">
    <source>
        <dbReference type="SAM" id="MobiDB-lite"/>
    </source>
</evidence>
<protein>
    <submittedName>
        <fullName evidence="2">Uncharacterized protein</fullName>
    </submittedName>
</protein>
<feature type="compositionally biased region" description="Low complexity" evidence="1">
    <location>
        <begin position="1"/>
        <end position="10"/>
    </location>
</feature>
<dbReference type="AlphaFoldDB" id="A0A0N0U5A4"/>
<evidence type="ECO:0000313" key="3">
    <source>
        <dbReference type="Proteomes" id="UP000053105"/>
    </source>
</evidence>
<accession>A0A0N0U5A4</accession>
<organism evidence="2 3">
    <name type="scientific">Melipona quadrifasciata</name>
    <dbReference type="NCBI Taxonomy" id="166423"/>
    <lineage>
        <taxon>Eukaryota</taxon>
        <taxon>Metazoa</taxon>
        <taxon>Ecdysozoa</taxon>
        <taxon>Arthropoda</taxon>
        <taxon>Hexapoda</taxon>
        <taxon>Insecta</taxon>
        <taxon>Pterygota</taxon>
        <taxon>Neoptera</taxon>
        <taxon>Endopterygota</taxon>
        <taxon>Hymenoptera</taxon>
        <taxon>Apocrita</taxon>
        <taxon>Aculeata</taxon>
        <taxon>Apoidea</taxon>
        <taxon>Anthophila</taxon>
        <taxon>Apidae</taxon>
        <taxon>Melipona</taxon>
    </lineage>
</organism>
<feature type="region of interest" description="Disordered" evidence="1">
    <location>
        <begin position="1"/>
        <end position="28"/>
    </location>
</feature>
<reference evidence="2 3" key="1">
    <citation type="submission" date="2015-07" db="EMBL/GenBank/DDBJ databases">
        <title>The genome of Melipona quadrifasciata.</title>
        <authorList>
            <person name="Pan H."/>
            <person name="Kapheim K."/>
        </authorList>
    </citation>
    <scope>NUCLEOTIDE SEQUENCE [LARGE SCALE GENOMIC DNA]</scope>
    <source>
        <strain evidence="2">0111107301</strain>
        <tissue evidence="2">Whole body</tissue>
    </source>
</reference>
<proteinExistence type="predicted"/>
<dbReference type="EMBL" id="KQ435794">
    <property type="protein sequence ID" value="KOX73758.1"/>
    <property type="molecule type" value="Genomic_DNA"/>
</dbReference>
<gene>
    <name evidence="2" type="ORF">WN51_13836</name>
</gene>
<evidence type="ECO:0000313" key="2">
    <source>
        <dbReference type="EMBL" id="KOX73758.1"/>
    </source>
</evidence>